<name>A0A3P5WCG6_9BACL</name>
<accession>A0A3P5WCG6</accession>
<protein>
    <recommendedName>
        <fullName evidence="1">Phage-Barnase-EndoU-ColicinE5/D-RelE like nuclease 3 domain-containing protein</fullName>
    </recommendedName>
</protein>
<evidence type="ECO:0000259" key="1">
    <source>
        <dbReference type="Pfam" id="PF18812"/>
    </source>
</evidence>
<gene>
    <name evidence="2" type="ORF">FILTAD_00023</name>
</gene>
<dbReference type="Proteomes" id="UP000270468">
    <property type="component" value="Unassembled WGS sequence"/>
</dbReference>
<reference evidence="2 3" key="1">
    <citation type="submission" date="2018-11" db="EMBL/GenBank/DDBJ databases">
        <authorList>
            <person name="Criscuolo A."/>
        </authorList>
    </citation>
    <scope>NUCLEOTIDE SEQUENCE [LARGE SCALE GENOMIC DNA]</scope>
    <source>
        <strain evidence="2">ATB-66</strain>
    </source>
</reference>
<dbReference type="AlphaFoldDB" id="A0A3P5WCG6"/>
<sequence length="140" mass="15709">MLGADDTLSDLFSFDENSVDPLLVGEIDTIKIQSLIGINFPTSDVYIYPGAIKHIKKKHPGVWEQYGHSIPLVLSEPDYIGKNPKEPNSIELYKQLGDHLLLAIKLDPTGYLFVSSLYDLKNAVAKINKRLISKRIIPYV</sequence>
<evidence type="ECO:0000313" key="3">
    <source>
        <dbReference type="Proteomes" id="UP000270468"/>
    </source>
</evidence>
<evidence type="ECO:0000313" key="2">
    <source>
        <dbReference type="EMBL" id="VDC18087.1"/>
    </source>
</evidence>
<keyword evidence="3" id="KW-1185">Reference proteome</keyword>
<feature type="domain" description="Phage-Barnase-EndoU-ColicinE5/D-RelE like nuclease 3" evidence="1">
    <location>
        <begin position="24"/>
        <end position="123"/>
    </location>
</feature>
<organism evidence="2 3">
    <name type="scientific">Filibacter tadaridae</name>
    <dbReference type="NCBI Taxonomy" id="2483811"/>
    <lineage>
        <taxon>Bacteria</taxon>
        <taxon>Bacillati</taxon>
        <taxon>Bacillota</taxon>
        <taxon>Bacilli</taxon>
        <taxon>Bacillales</taxon>
        <taxon>Caryophanaceae</taxon>
        <taxon>Filibacter</taxon>
    </lineage>
</organism>
<proteinExistence type="predicted"/>
<dbReference type="EMBL" id="UXAV01000008">
    <property type="protein sequence ID" value="VDC18087.1"/>
    <property type="molecule type" value="Genomic_DNA"/>
</dbReference>
<dbReference type="InterPro" id="IPR041301">
    <property type="entry name" value="PBECR3"/>
</dbReference>
<dbReference type="Pfam" id="PF18812">
    <property type="entry name" value="PBECR3"/>
    <property type="match status" value="1"/>
</dbReference>